<evidence type="ECO:0000313" key="2">
    <source>
        <dbReference type="EMBL" id="KAK2121578.1"/>
    </source>
</evidence>
<keyword evidence="2" id="KW-0808">Transferase</keyword>
<dbReference type="GO" id="GO:0016301">
    <property type="term" value="F:kinase activity"/>
    <property type="evidence" value="ECO:0007669"/>
    <property type="project" value="UniProtKB-KW"/>
</dbReference>
<feature type="compositionally biased region" description="Low complexity" evidence="1">
    <location>
        <begin position="38"/>
        <end position="52"/>
    </location>
</feature>
<evidence type="ECO:0000313" key="3">
    <source>
        <dbReference type="Proteomes" id="UP001266305"/>
    </source>
</evidence>
<feature type="compositionally biased region" description="Polar residues" evidence="1">
    <location>
        <begin position="65"/>
        <end position="79"/>
    </location>
</feature>
<gene>
    <name evidence="2" type="primary">CSNK1E_2</name>
    <name evidence="2" type="ORF">P7K49_002964</name>
</gene>
<keyword evidence="3" id="KW-1185">Reference proteome</keyword>
<feature type="non-terminal residue" evidence="2">
    <location>
        <position position="120"/>
    </location>
</feature>
<keyword evidence="2" id="KW-0418">Kinase</keyword>
<reference evidence="2 3" key="1">
    <citation type="submission" date="2023-05" db="EMBL/GenBank/DDBJ databases">
        <title>B98-5 Cell Line De Novo Hybrid Assembly: An Optical Mapping Approach.</title>
        <authorList>
            <person name="Kananen K."/>
            <person name="Auerbach J.A."/>
            <person name="Kautto E."/>
            <person name="Blachly J.S."/>
        </authorList>
    </citation>
    <scope>NUCLEOTIDE SEQUENCE [LARGE SCALE GENOMIC DNA]</scope>
    <source>
        <strain evidence="2">B95-8</strain>
        <tissue evidence="2">Cell line</tissue>
    </source>
</reference>
<name>A0ABQ9WIU1_SAGOE</name>
<protein>
    <submittedName>
        <fullName evidence="2">Casein kinase I isoform epsilon</fullName>
    </submittedName>
</protein>
<feature type="compositionally biased region" description="Basic and acidic residues" evidence="1">
    <location>
        <begin position="14"/>
        <end position="32"/>
    </location>
</feature>
<organism evidence="2 3">
    <name type="scientific">Saguinus oedipus</name>
    <name type="common">Cotton-top tamarin</name>
    <name type="synonym">Oedipomidas oedipus</name>
    <dbReference type="NCBI Taxonomy" id="9490"/>
    <lineage>
        <taxon>Eukaryota</taxon>
        <taxon>Metazoa</taxon>
        <taxon>Chordata</taxon>
        <taxon>Craniata</taxon>
        <taxon>Vertebrata</taxon>
        <taxon>Euteleostomi</taxon>
        <taxon>Mammalia</taxon>
        <taxon>Eutheria</taxon>
        <taxon>Euarchontoglires</taxon>
        <taxon>Primates</taxon>
        <taxon>Haplorrhini</taxon>
        <taxon>Platyrrhini</taxon>
        <taxon>Cebidae</taxon>
        <taxon>Callitrichinae</taxon>
        <taxon>Saguinus</taxon>
    </lineage>
</organism>
<feature type="region of interest" description="Disordered" evidence="1">
    <location>
        <begin position="1"/>
        <end position="120"/>
    </location>
</feature>
<dbReference type="EMBL" id="JASSZA010000001">
    <property type="protein sequence ID" value="KAK2121578.1"/>
    <property type="molecule type" value="Genomic_DNA"/>
</dbReference>
<proteinExistence type="predicted"/>
<accession>A0ABQ9WIU1</accession>
<sequence>MPTWPSSPAGAARNPEDVDRERREHEREERMGQLRGSATRALPPGPPTGAAANRLRSAAEPVASTPASRIQPAGNTSPRAISRVDRERKVSMRLHRGAPANVSSSDLTGRQEVSRIPASQ</sequence>
<evidence type="ECO:0000256" key="1">
    <source>
        <dbReference type="SAM" id="MobiDB-lite"/>
    </source>
</evidence>
<comment type="caution">
    <text evidence="2">The sequence shown here is derived from an EMBL/GenBank/DDBJ whole genome shotgun (WGS) entry which is preliminary data.</text>
</comment>
<dbReference type="Proteomes" id="UP001266305">
    <property type="component" value="Unassembled WGS sequence"/>
</dbReference>